<dbReference type="GO" id="GO:0006351">
    <property type="term" value="P:DNA-templated transcription"/>
    <property type="evidence" value="ECO:0007669"/>
    <property type="project" value="InterPro"/>
</dbReference>
<dbReference type="OrthoDB" id="2943660at2759"/>
<dbReference type="SMART" id="SM00906">
    <property type="entry name" value="Fungal_trans"/>
    <property type="match status" value="1"/>
</dbReference>
<reference evidence="9" key="3">
    <citation type="submission" date="2025-04" db="UniProtKB">
        <authorList>
            <consortium name="RefSeq"/>
        </authorList>
    </citation>
    <scope>IDENTIFICATION</scope>
    <source>
        <strain evidence="9">CBS 304.34</strain>
    </source>
</reference>
<sequence>MTWQQDSIEDFDQASNDAIFPANLPPQAQIMELVELFFSNSYAFLPCVHKSELLKDVKSGQLQKETPALLYAISAIAAQHHPEPAIQVCRGDWFDQAKFLFELTQRDSLPALRILQAGVCIVHHAWTVGDYSTAWHALGKTWRQACSYGLNQLDVGPMQPPGLRLAPVSKDAREKDEFRRVLWTLLFYDRDQSWATGWPQTIADRHYLVNLPSEDSHFQSKTMSVNESTPFYWNLNKLINSPSNSIQHTNTFHCVIKAYVILGRATDQINALHDTEESAEYEQGLDILDSHLVRFRLSLPRSATSIHATSPEDHANVIWLMSILSTITILLHYRASSKESPLDETRFLRCVSVARNTVHMVTDVSRISPEPLLNPHIPAMLYLAAAVLLVHWRESKVDKLKDEIDILSLVFDRFHDVFPALGKKFKQGIEYDLNMNEDGIRKAKQAGAKGLLGDCARWQMPTR</sequence>
<dbReference type="GeneID" id="54467958"/>
<keyword evidence="5" id="KW-0539">Nucleus</keyword>
<keyword evidence="4" id="KW-0804">Transcription</keyword>
<keyword evidence="3" id="KW-0805">Transcription regulation</keyword>
<accession>A0A6A6XZD6</accession>
<dbReference type="PANTHER" id="PTHR47338">
    <property type="entry name" value="ZN(II)2CYS6 TRANSCRIPTION FACTOR (EUROFUNG)-RELATED"/>
    <property type="match status" value="1"/>
</dbReference>
<evidence type="ECO:0000313" key="8">
    <source>
        <dbReference type="Proteomes" id="UP000504636"/>
    </source>
</evidence>
<evidence type="ECO:0000256" key="4">
    <source>
        <dbReference type="ARBA" id="ARBA00023163"/>
    </source>
</evidence>
<dbReference type="InterPro" id="IPR007219">
    <property type="entry name" value="XnlR_reg_dom"/>
</dbReference>
<evidence type="ECO:0000313" key="7">
    <source>
        <dbReference type="EMBL" id="KAF2801882.1"/>
    </source>
</evidence>
<comment type="subcellular location">
    <subcellularLocation>
        <location evidence="1">Nucleus</location>
    </subcellularLocation>
</comment>
<proteinExistence type="predicted"/>
<dbReference type="Pfam" id="PF04082">
    <property type="entry name" value="Fungal_trans"/>
    <property type="match status" value="1"/>
</dbReference>
<keyword evidence="8" id="KW-1185">Reference proteome</keyword>
<dbReference type="EMBL" id="MU003727">
    <property type="protein sequence ID" value="KAF2801882.1"/>
    <property type="molecule type" value="Genomic_DNA"/>
</dbReference>
<keyword evidence="2" id="KW-0479">Metal-binding</keyword>
<organism evidence="7">
    <name type="scientific">Mytilinidion resinicola</name>
    <dbReference type="NCBI Taxonomy" id="574789"/>
    <lineage>
        <taxon>Eukaryota</taxon>
        <taxon>Fungi</taxon>
        <taxon>Dikarya</taxon>
        <taxon>Ascomycota</taxon>
        <taxon>Pezizomycotina</taxon>
        <taxon>Dothideomycetes</taxon>
        <taxon>Pleosporomycetidae</taxon>
        <taxon>Mytilinidiales</taxon>
        <taxon>Mytilinidiaceae</taxon>
        <taxon>Mytilinidion</taxon>
    </lineage>
</organism>
<evidence type="ECO:0000256" key="5">
    <source>
        <dbReference type="ARBA" id="ARBA00023242"/>
    </source>
</evidence>
<dbReference type="AlphaFoldDB" id="A0A6A6XZD6"/>
<dbReference type="Proteomes" id="UP000504636">
    <property type="component" value="Unplaced"/>
</dbReference>
<feature type="domain" description="Xylanolytic transcriptional activator regulatory" evidence="6">
    <location>
        <begin position="134"/>
        <end position="218"/>
    </location>
</feature>
<gene>
    <name evidence="7 9" type="ORF">BDZ99DRAFT_552613</name>
</gene>
<evidence type="ECO:0000256" key="1">
    <source>
        <dbReference type="ARBA" id="ARBA00004123"/>
    </source>
</evidence>
<dbReference type="GO" id="GO:0008270">
    <property type="term" value="F:zinc ion binding"/>
    <property type="evidence" value="ECO:0007669"/>
    <property type="project" value="InterPro"/>
</dbReference>
<dbReference type="CDD" id="cd12148">
    <property type="entry name" value="fungal_TF_MHR"/>
    <property type="match status" value="1"/>
</dbReference>
<reference evidence="7 9" key="1">
    <citation type="journal article" date="2020" name="Stud. Mycol.">
        <title>101 Dothideomycetes genomes: a test case for predicting lifestyles and emergence of pathogens.</title>
        <authorList>
            <person name="Haridas S."/>
            <person name="Albert R."/>
            <person name="Binder M."/>
            <person name="Bloem J."/>
            <person name="Labutti K."/>
            <person name="Salamov A."/>
            <person name="Andreopoulos B."/>
            <person name="Baker S."/>
            <person name="Barry K."/>
            <person name="Bills G."/>
            <person name="Bluhm B."/>
            <person name="Cannon C."/>
            <person name="Castanera R."/>
            <person name="Culley D."/>
            <person name="Daum C."/>
            <person name="Ezra D."/>
            <person name="Gonzalez J."/>
            <person name="Henrissat B."/>
            <person name="Kuo A."/>
            <person name="Liang C."/>
            <person name="Lipzen A."/>
            <person name="Lutzoni F."/>
            <person name="Magnuson J."/>
            <person name="Mondo S."/>
            <person name="Nolan M."/>
            <person name="Ohm R."/>
            <person name="Pangilinan J."/>
            <person name="Park H.-J."/>
            <person name="Ramirez L."/>
            <person name="Alfaro M."/>
            <person name="Sun H."/>
            <person name="Tritt A."/>
            <person name="Yoshinaga Y."/>
            <person name="Zwiers L.-H."/>
            <person name="Turgeon B."/>
            <person name="Goodwin S."/>
            <person name="Spatafora J."/>
            <person name="Crous P."/>
            <person name="Grigoriev I."/>
        </authorList>
    </citation>
    <scope>NUCLEOTIDE SEQUENCE</scope>
    <source>
        <strain evidence="7 9">CBS 304.34</strain>
    </source>
</reference>
<dbReference type="PANTHER" id="PTHR47338:SF10">
    <property type="entry name" value="TRANSCRIPTION FACTOR DOMAIN-CONTAINING PROTEIN-RELATED"/>
    <property type="match status" value="1"/>
</dbReference>
<reference evidence="9" key="2">
    <citation type="submission" date="2020-04" db="EMBL/GenBank/DDBJ databases">
        <authorList>
            <consortium name="NCBI Genome Project"/>
        </authorList>
    </citation>
    <scope>NUCLEOTIDE SEQUENCE</scope>
    <source>
        <strain evidence="9">CBS 304.34</strain>
    </source>
</reference>
<name>A0A6A6XZD6_9PEZI</name>
<dbReference type="InterPro" id="IPR050815">
    <property type="entry name" value="TF_fung"/>
</dbReference>
<dbReference type="GO" id="GO:0000981">
    <property type="term" value="F:DNA-binding transcription factor activity, RNA polymerase II-specific"/>
    <property type="evidence" value="ECO:0007669"/>
    <property type="project" value="InterPro"/>
</dbReference>
<evidence type="ECO:0000256" key="3">
    <source>
        <dbReference type="ARBA" id="ARBA00023015"/>
    </source>
</evidence>
<evidence type="ECO:0000259" key="6">
    <source>
        <dbReference type="SMART" id="SM00906"/>
    </source>
</evidence>
<dbReference type="RefSeq" id="XP_033568846.1">
    <property type="nucleotide sequence ID" value="XM_033727065.1"/>
</dbReference>
<dbReference type="GO" id="GO:0003677">
    <property type="term" value="F:DNA binding"/>
    <property type="evidence" value="ECO:0007669"/>
    <property type="project" value="InterPro"/>
</dbReference>
<protein>
    <recommendedName>
        <fullName evidence="6">Xylanolytic transcriptional activator regulatory domain-containing protein</fullName>
    </recommendedName>
</protein>
<evidence type="ECO:0000313" key="9">
    <source>
        <dbReference type="RefSeq" id="XP_033568846.1"/>
    </source>
</evidence>
<dbReference type="GO" id="GO:0005634">
    <property type="term" value="C:nucleus"/>
    <property type="evidence" value="ECO:0007669"/>
    <property type="project" value="UniProtKB-SubCell"/>
</dbReference>
<evidence type="ECO:0000256" key="2">
    <source>
        <dbReference type="ARBA" id="ARBA00022723"/>
    </source>
</evidence>